<comment type="similarity">
    <text evidence="1">Belongs to the STXBP/unc-18/SEC1 family.</text>
</comment>
<dbReference type="Pfam" id="PF00995">
    <property type="entry name" value="Sec1"/>
    <property type="match status" value="1"/>
</dbReference>
<protein>
    <submittedName>
        <fullName evidence="3">Vacuolar protein sorting-associated protein 33A-like</fullName>
    </submittedName>
</protein>
<dbReference type="SUPFAM" id="SSF56815">
    <property type="entry name" value="Sec1/munc18-like (SM) proteins"/>
    <property type="match status" value="1"/>
</dbReference>
<dbReference type="InterPro" id="IPR001619">
    <property type="entry name" value="Sec1-like"/>
</dbReference>
<proteinExistence type="evidence at transcript level"/>
<dbReference type="EMBL" id="IACT01003716">
    <property type="protein sequence ID" value="LAC22942.1"/>
    <property type="molecule type" value="mRNA"/>
</dbReference>
<dbReference type="Gene3D" id="3.90.830.10">
    <property type="entry name" value="Syntaxin Binding Protein 1, Chain A, domain 2"/>
    <property type="match status" value="1"/>
</dbReference>
<dbReference type="Gene3D" id="1.25.40.850">
    <property type="match status" value="1"/>
</dbReference>
<dbReference type="InterPro" id="IPR036045">
    <property type="entry name" value="Sec1-like_sf"/>
</dbReference>
<reference evidence="3" key="1">
    <citation type="submission" date="2017-11" db="EMBL/GenBank/DDBJ databases">
        <title>The sensing device of the deep-sea amphipod.</title>
        <authorList>
            <person name="Kobayashi H."/>
            <person name="Nagahama T."/>
            <person name="Arai W."/>
            <person name="Sasagawa Y."/>
            <person name="Umeda M."/>
            <person name="Hayashi T."/>
            <person name="Nikaido I."/>
            <person name="Watanabe H."/>
            <person name="Oguri K."/>
            <person name="Kitazato H."/>
            <person name="Fujioka K."/>
            <person name="Kido Y."/>
            <person name="Takami H."/>
        </authorList>
    </citation>
    <scope>NUCLEOTIDE SEQUENCE</scope>
    <source>
        <tissue evidence="3">Whole body</tissue>
    </source>
</reference>
<dbReference type="InterPro" id="IPR043155">
    <property type="entry name" value="VPS33_dom3b"/>
</dbReference>
<organism evidence="3">
    <name type="scientific">Hirondellea gigas</name>
    <dbReference type="NCBI Taxonomy" id="1518452"/>
    <lineage>
        <taxon>Eukaryota</taxon>
        <taxon>Metazoa</taxon>
        <taxon>Ecdysozoa</taxon>
        <taxon>Arthropoda</taxon>
        <taxon>Crustacea</taxon>
        <taxon>Multicrustacea</taxon>
        <taxon>Malacostraca</taxon>
        <taxon>Eumalacostraca</taxon>
        <taxon>Peracarida</taxon>
        <taxon>Amphipoda</taxon>
        <taxon>Amphilochidea</taxon>
        <taxon>Lysianassida</taxon>
        <taxon>Lysianassidira</taxon>
        <taxon>Lysianassoidea</taxon>
        <taxon>Lysianassidae</taxon>
        <taxon>Hirondellea</taxon>
    </lineage>
</organism>
<dbReference type="FunFam" id="3.40.50.1910:FF:000005">
    <property type="entry name" value="vacuolar protein sorting-associated protein 33A isoform X1"/>
    <property type="match status" value="1"/>
</dbReference>
<evidence type="ECO:0000313" key="3">
    <source>
        <dbReference type="EMBL" id="LAC22942.1"/>
    </source>
</evidence>
<dbReference type="Gene3D" id="3.40.50.1910">
    <property type="match status" value="2"/>
</dbReference>
<sequence length="529" mass="58852">MDLVNQYLRGLLSGREDGTFHRSLYLWMVPRGSLLCERRLQEHGVFDNFAAIAELPLLLFKMEPDLVSMEMPSAFREWSVHGDPCGVHLSARALMMLQGLYGLIPIIRGKGPNVTALYNMMVELRREMAHNEPQIPSKIDQLILIDRSIDLLTPLTTQLTYEGLIDQCFGIKNCVVKLPSSRLHQSGGSDGADVMLDQQQSAPVKPVLLTSADLLYQELRDANFSSVGPKLAAQAKQITKDFDERHLAKTVVEMKQFVQKLPRIQQAKQNLALHTSLAEALQEEVSAGLFGPALQVEQELLRGSIDCDKPSPFIEECLGRSAPLFTVLRLMCLQSVINNGLKTKVLEYYKREVVQTYGYEHMLTLDNLNKAGLLTAQLSKSNYATIRKTLRLIVDDVNELNPTDIAYVHSGYAPLSVRLARYVHSPGWRAITELLSMLPGPTLSETQQPNRHKRSDSTSATGDDAGPVVLIFFIGGCTYSEVAAFRFLSAKSHENGGPEYILATTSLVNSNNFLHSLSTDLLPQHTSHP</sequence>
<accession>A0A6A7FXZ5</accession>
<dbReference type="PANTHER" id="PTHR11679">
    <property type="entry name" value="VESICLE PROTEIN SORTING-ASSOCIATED"/>
    <property type="match status" value="1"/>
</dbReference>
<dbReference type="InterPro" id="IPR043127">
    <property type="entry name" value="Sec-1-like_dom3a"/>
</dbReference>
<dbReference type="InterPro" id="IPR027482">
    <property type="entry name" value="Sec1-like_dom2"/>
</dbReference>
<evidence type="ECO:0000256" key="1">
    <source>
        <dbReference type="ARBA" id="ARBA00009884"/>
    </source>
</evidence>
<dbReference type="GO" id="GO:0016192">
    <property type="term" value="P:vesicle-mediated transport"/>
    <property type="evidence" value="ECO:0007669"/>
    <property type="project" value="InterPro"/>
</dbReference>
<feature type="region of interest" description="Disordered" evidence="2">
    <location>
        <begin position="440"/>
        <end position="461"/>
    </location>
</feature>
<name>A0A6A7FXZ5_9CRUS</name>
<dbReference type="AlphaFoldDB" id="A0A6A7FXZ5"/>
<evidence type="ECO:0000256" key="2">
    <source>
        <dbReference type="SAM" id="MobiDB-lite"/>
    </source>
</evidence>